<name>A0A4R7V2S3_9PSEU</name>
<dbReference type="EMBL" id="SOCP01000018">
    <property type="protein sequence ID" value="TDV42135.1"/>
    <property type="molecule type" value="Genomic_DNA"/>
</dbReference>
<accession>A0A4R7V2S3</accession>
<comment type="caution">
    <text evidence="1">The sequence shown here is derived from an EMBL/GenBank/DDBJ whole genome shotgun (WGS) entry which is preliminary data.</text>
</comment>
<keyword evidence="2" id="KW-1185">Reference proteome</keyword>
<dbReference type="AlphaFoldDB" id="A0A4R7V2S3"/>
<proteinExistence type="predicted"/>
<sequence>RAATEQPHRGAHHLVLVERSSPAHAATLAFGVDEFTSTDPACEGQQTLAPIGYIYGAAPNELLTAPLYRCRTGNELTTEQFTSGSEICEGRVVDRLLGHVLLAPPVPVAAA</sequence>
<organism evidence="1 2">
    <name type="scientific">Actinophytocola oryzae</name>
    <dbReference type="NCBI Taxonomy" id="502181"/>
    <lineage>
        <taxon>Bacteria</taxon>
        <taxon>Bacillati</taxon>
        <taxon>Actinomycetota</taxon>
        <taxon>Actinomycetes</taxon>
        <taxon>Pseudonocardiales</taxon>
        <taxon>Pseudonocardiaceae</taxon>
    </lineage>
</organism>
<protein>
    <submittedName>
        <fullName evidence="1">Uncharacterized protein</fullName>
    </submittedName>
</protein>
<gene>
    <name evidence="1" type="ORF">CLV71_1181</name>
</gene>
<evidence type="ECO:0000313" key="1">
    <source>
        <dbReference type="EMBL" id="TDV42135.1"/>
    </source>
</evidence>
<evidence type="ECO:0000313" key="2">
    <source>
        <dbReference type="Proteomes" id="UP000294927"/>
    </source>
</evidence>
<feature type="non-terminal residue" evidence="1">
    <location>
        <position position="1"/>
    </location>
</feature>
<dbReference type="Proteomes" id="UP000294927">
    <property type="component" value="Unassembled WGS sequence"/>
</dbReference>
<reference evidence="1 2" key="1">
    <citation type="submission" date="2019-03" db="EMBL/GenBank/DDBJ databases">
        <title>Genomic Encyclopedia of Archaeal and Bacterial Type Strains, Phase II (KMG-II): from individual species to whole genera.</title>
        <authorList>
            <person name="Goeker M."/>
        </authorList>
    </citation>
    <scope>NUCLEOTIDE SEQUENCE [LARGE SCALE GENOMIC DNA]</scope>
    <source>
        <strain evidence="1 2">DSM 45499</strain>
    </source>
</reference>
<dbReference type="RefSeq" id="WP_208297918.1">
    <property type="nucleotide sequence ID" value="NZ_SOCP01000018.1"/>
</dbReference>